<keyword evidence="2" id="KW-1185">Reference proteome</keyword>
<reference evidence="3" key="1">
    <citation type="submission" date="2017-02" db="UniProtKB">
        <authorList>
            <consortium name="WormBaseParasite"/>
        </authorList>
    </citation>
    <scope>IDENTIFICATION</scope>
</reference>
<dbReference type="WBParaSite" id="ASIM_0001586201-mRNA-1">
    <property type="protein sequence ID" value="ASIM_0001586201-mRNA-1"/>
    <property type="gene ID" value="ASIM_0001586201"/>
</dbReference>
<evidence type="ECO:0000313" key="3">
    <source>
        <dbReference type="WBParaSite" id="ASIM_0001586201-mRNA-1"/>
    </source>
</evidence>
<name>A0A0M3K4H1_ANISI</name>
<evidence type="ECO:0000313" key="2">
    <source>
        <dbReference type="Proteomes" id="UP000267096"/>
    </source>
</evidence>
<dbReference type="OrthoDB" id="431691at2759"/>
<dbReference type="Gene3D" id="1.10.287.3980">
    <property type="match status" value="1"/>
</dbReference>
<dbReference type="Proteomes" id="UP000267096">
    <property type="component" value="Unassembled WGS sequence"/>
</dbReference>
<proteinExistence type="predicted"/>
<dbReference type="AlphaFoldDB" id="A0A0M3K4H1"/>
<accession>A0A0M3K4H1</accession>
<protein>
    <submittedName>
        <fullName evidence="1 3">Uncharacterized protein</fullName>
    </submittedName>
</protein>
<gene>
    <name evidence="1" type="ORF">ASIM_LOCUS15269</name>
</gene>
<sequence>MFLNNLLKPFGGSFTLALRYNCPWHRSNFRPCYFPFKLKLKLKKQTVNERLKTRGGRLILMRRILKEDHFLAWNHRGDTPEKRLSYPL</sequence>
<organism evidence="3">
    <name type="scientific">Anisakis simplex</name>
    <name type="common">Herring worm</name>
    <dbReference type="NCBI Taxonomy" id="6269"/>
    <lineage>
        <taxon>Eukaryota</taxon>
        <taxon>Metazoa</taxon>
        <taxon>Ecdysozoa</taxon>
        <taxon>Nematoda</taxon>
        <taxon>Chromadorea</taxon>
        <taxon>Rhabditida</taxon>
        <taxon>Spirurina</taxon>
        <taxon>Ascaridomorpha</taxon>
        <taxon>Ascaridoidea</taxon>
        <taxon>Anisakidae</taxon>
        <taxon>Anisakis</taxon>
        <taxon>Anisakis simplex complex</taxon>
    </lineage>
</organism>
<evidence type="ECO:0000313" key="1">
    <source>
        <dbReference type="EMBL" id="VDK54670.1"/>
    </source>
</evidence>
<reference evidence="1 2" key="2">
    <citation type="submission" date="2018-11" db="EMBL/GenBank/DDBJ databases">
        <authorList>
            <consortium name="Pathogen Informatics"/>
        </authorList>
    </citation>
    <scope>NUCLEOTIDE SEQUENCE [LARGE SCALE GENOMIC DNA]</scope>
</reference>
<dbReference type="EMBL" id="UYRR01032217">
    <property type="protein sequence ID" value="VDK54670.1"/>
    <property type="molecule type" value="Genomic_DNA"/>
</dbReference>